<organism evidence="1 2">
    <name type="scientific">Lentzea albidocapillata</name>
    <dbReference type="NCBI Taxonomy" id="40571"/>
    <lineage>
        <taxon>Bacteria</taxon>
        <taxon>Bacillati</taxon>
        <taxon>Actinomycetota</taxon>
        <taxon>Actinomycetes</taxon>
        <taxon>Pseudonocardiales</taxon>
        <taxon>Pseudonocardiaceae</taxon>
        <taxon>Lentzea</taxon>
    </lineage>
</organism>
<gene>
    <name evidence="1" type="ORF">SAMN05660733_04221</name>
</gene>
<proteinExistence type="predicted"/>
<dbReference type="eggNOG" id="ENOG5032F1S">
    <property type="taxonomic scope" value="Bacteria"/>
</dbReference>
<reference evidence="2" key="1">
    <citation type="submission" date="2017-04" db="EMBL/GenBank/DDBJ databases">
        <authorList>
            <person name="Varghese N."/>
            <person name="Submissions S."/>
        </authorList>
    </citation>
    <scope>NUCLEOTIDE SEQUENCE [LARGE SCALE GENOMIC DNA]</scope>
    <source>
        <strain evidence="2">DSM 44073</strain>
    </source>
</reference>
<dbReference type="Gene3D" id="3.40.50.410">
    <property type="entry name" value="von Willebrand factor, type A domain"/>
    <property type="match status" value="1"/>
</dbReference>
<name>A0A1W2EN47_9PSEU</name>
<sequence>MRRRVAAGAVVLLVLGLVTGGLWLFLTPGHRTTFLVDASDSPDFREVADAVGTAAANMATGDALALRKFGGSCDSPATSELVAPGTGQAGEIGAAARAITPSGRPTVLNGLLAAIDDFAGLYPLRGSETNRIVLFAHGGLDMCGKSLDEIRATVGERAARAGVKIEFRFVGHRLTPEQTKDLNTIAASANSLQPPLPALPDELVTTMKEISVPSGLVAGRLKAPCDEATPEVLAAAHPLGPDVRYFDIRCQQDRYVLSTANTTPARFDDLAVLFEYKDQAWRYLRSGTVLPCLSIPAEVWKAWGATCEFEAVVCRDGAQKVTDLNGVGCTAAIDIADRYRAATQSGQAEGQGLIWTSGEWRCSWPYEGDLAHVQIPQKCVRTTDNMVVQLGDYQR</sequence>
<dbReference type="AlphaFoldDB" id="A0A1W2EN47"/>
<dbReference type="RefSeq" id="WP_036016753.1">
    <property type="nucleotide sequence ID" value="NZ_FWYC01000010.1"/>
</dbReference>
<dbReference type="OrthoDB" id="3680186at2"/>
<accession>A0A1W2EN47</accession>
<protein>
    <recommendedName>
        <fullName evidence="3">VWFA domain-containing protein</fullName>
    </recommendedName>
</protein>
<dbReference type="Proteomes" id="UP000192840">
    <property type="component" value="Unassembled WGS sequence"/>
</dbReference>
<dbReference type="STRING" id="40571.SAMN05660733_04221"/>
<evidence type="ECO:0000313" key="1">
    <source>
        <dbReference type="EMBL" id="SMD11123.1"/>
    </source>
</evidence>
<keyword evidence="2" id="KW-1185">Reference proteome</keyword>
<dbReference type="EMBL" id="FWYC01000010">
    <property type="protein sequence ID" value="SMD11123.1"/>
    <property type="molecule type" value="Genomic_DNA"/>
</dbReference>
<evidence type="ECO:0008006" key="3">
    <source>
        <dbReference type="Google" id="ProtNLM"/>
    </source>
</evidence>
<dbReference type="InterPro" id="IPR036465">
    <property type="entry name" value="vWFA_dom_sf"/>
</dbReference>
<evidence type="ECO:0000313" key="2">
    <source>
        <dbReference type="Proteomes" id="UP000192840"/>
    </source>
</evidence>